<keyword evidence="3" id="KW-1185">Reference proteome</keyword>
<evidence type="ECO:0000313" key="2">
    <source>
        <dbReference type="EMBL" id="KAJ7346076.1"/>
    </source>
</evidence>
<gene>
    <name evidence="2" type="ORF">DFH08DRAFT_809916</name>
</gene>
<sequence>MSRQWPGGLTDNFSIHPSNRSEGIARQRPQCCPATAFFYAKPTSPGCLNQPPARSPVKEKVNQATMVFGLKVRIAPYKRPPFAERGPTRSLYKTNSSGYEEIKAQKCRDHCGVVQTSDDDVSTSRPSAPSTPLSRIILLLYSLRYSLL</sequence>
<dbReference type="EMBL" id="JARIHO010000021">
    <property type="protein sequence ID" value="KAJ7346076.1"/>
    <property type="molecule type" value="Genomic_DNA"/>
</dbReference>
<evidence type="ECO:0000256" key="1">
    <source>
        <dbReference type="SAM" id="MobiDB-lite"/>
    </source>
</evidence>
<comment type="caution">
    <text evidence="2">The sequence shown here is derived from an EMBL/GenBank/DDBJ whole genome shotgun (WGS) entry which is preliminary data.</text>
</comment>
<organism evidence="2 3">
    <name type="scientific">Mycena albidolilacea</name>
    <dbReference type="NCBI Taxonomy" id="1033008"/>
    <lineage>
        <taxon>Eukaryota</taxon>
        <taxon>Fungi</taxon>
        <taxon>Dikarya</taxon>
        <taxon>Basidiomycota</taxon>
        <taxon>Agaricomycotina</taxon>
        <taxon>Agaricomycetes</taxon>
        <taxon>Agaricomycetidae</taxon>
        <taxon>Agaricales</taxon>
        <taxon>Marasmiineae</taxon>
        <taxon>Mycenaceae</taxon>
        <taxon>Mycena</taxon>
    </lineage>
</organism>
<dbReference type="Proteomes" id="UP001218218">
    <property type="component" value="Unassembled WGS sequence"/>
</dbReference>
<dbReference type="AlphaFoldDB" id="A0AAD6ZYJ4"/>
<accession>A0AAD6ZYJ4</accession>
<evidence type="ECO:0000313" key="3">
    <source>
        <dbReference type="Proteomes" id="UP001218218"/>
    </source>
</evidence>
<proteinExistence type="predicted"/>
<reference evidence="2" key="1">
    <citation type="submission" date="2023-03" db="EMBL/GenBank/DDBJ databases">
        <title>Massive genome expansion in bonnet fungi (Mycena s.s.) driven by repeated elements and novel gene families across ecological guilds.</title>
        <authorList>
            <consortium name="Lawrence Berkeley National Laboratory"/>
            <person name="Harder C.B."/>
            <person name="Miyauchi S."/>
            <person name="Viragh M."/>
            <person name="Kuo A."/>
            <person name="Thoen E."/>
            <person name="Andreopoulos B."/>
            <person name="Lu D."/>
            <person name="Skrede I."/>
            <person name="Drula E."/>
            <person name="Henrissat B."/>
            <person name="Morin E."/>
            <person name="Kohler A."/>
            <person name="Barry K."/>
            <person name="LaButti K."/>
            <person name="Morin E."/>
            <person name="Salamov A."/>
            <person name="Lipzen A."/>
            <person name="Mereny Z."/>
            <person name="Hegedus B."/>
            <person name="Baldrian P."/>
            <person name="Stursova M."/>
            <person name="Weitz H."/>
            <person name="Taylor A."/>
            <person name="Grigoriev I.V."/>
            <person name="Nagy L.G."/>
            <person name="Martin F."/>
            <person name="Kauserud H."/>
        </authorList>
    </citation>
    <scope>NUCLEOTIDE SEQUENCE</scope>
    <source>
        <strain evidence="2">CBHHK002</strain>
    </source>
</reference>
<protein>
    <submittedName>
        <fullName evidence="2">Uncharacterized protein</fullName>
    </submittedName>
</protein>
<name>A0AAD6ZYJ4_9AGAR</name>
<feature type="compositionally biased region" description="Polar residues" evidence="1">
    <location>
        <begin position="11"/>
        <end position="21"/>
    </location>
</feature>
<feature type="region of interest" description="Disordered" evidence="1">
    <location>
        <begin position="1"/>
        <end position="24"/>
    </location>
</feature>